<protein>
    <recommendedName>
        <fullName evidence="1">DUF2169 domain-containing protein</fullName>
    </recommendedName>
</protein>
<dbReference type="EMBL" id="UINC01196776">
    <property type="protein sequence ID" value="SVE13933.1"/>
    <property type="molecule type" value="Genomic_DNA"/>
</dbReference>
<feature type="non-terminal residue" evidence="2">
    <location>
        <position position="1"/>
    </location>
</feature>
<dbReference type="Pfam" id="PF09937">
    <property type="entry name" value="DUF2169"/>
    <property type="match status" value="1"/>
</dbReference>
<organism evidence="2">
    <name type="scientific">marine metagenome</name>
    <dbReference type="NCBI Taxonomy" id="408172"/>
    <lineage>
        <taxon>unclassified sequences</taxon>
        <taxon>metagenomes</taxon>
        <taxon>ecological metagenomes</taxon>
    </lineage>
</organism>
<evidence type="ECO:0000259" key="1">
    <source>
        <dbReference type="Pfam" id="PF09937"/>
    </source>
</evidence>
<reference evidence="2" key="1">
    <citation type="submission" date="2018-05" db="EMBL/GenBank/DDBJ databases">
        <authorList>
            <person name="Lanie J.A."/>
            <person name="Ng W.-L."/>
            <person name="Kazmierczak K.M."/>
            <person name="Andrzejewski T.M."/>
            <person name="Davidsen T.M."/>
            <person name="Wayne K.J."/>
            <person name="Tettelin H."/>
            <person name="Glass J.I."/>
            <person name="Rusch D."/>
            <person name="Podicherti R."/>
            <person name="Tsui H.-C.T."/>
            <person name="Winkler M.E."/>
        </authorList>
    </citation>
    <scope>NUCLEOTIDE SEQUENCE</scope>
</reference>
<evidence type="ECO:0000313" key="2">
    <source>
        <dbReference type="EMBL" id="SVE13933.1"/>
    </source>
</evidence>
<dbReference type="AlphaFoldDB" id="A0A383B275"/>
<gene>
    <name evidence="2" type="ORF">METZ01_LOCUS466787</name>
</gene>
<accession>A0A383B275</accession>
<feature type="domain" description="DUF2169" evidence="1">
    <location>
        <begin position="45"/>
        <end position="248"/>
    </location>
</feature>
<dbReference type="InterPro" id="IPR018683">
    <property type="entry name" value="DUF2169"/>
</dbReference>
<sequence>SRNFPKARPSAGTFQGNDVLIGHKAMKITKPRNLGLLHSTYTLDGNHQWVVKPIIFFDLTNENKVLPEIESWRRVMNDLPAQQVFDEAQAKKSPEVLIAGNVYSPEGSTSTQLQAGFRIGSLAKSLVVSGNRIWHKKWLSYKSSRPAPFTSIPISWERAFGGKGDSENPMGQGALTEGDAGETLVALPNFENSDSRINKPKKQIATAGFGPISPTSVPRTCSDALFDQDYVDKEFPGLPKDTDFSRFN</sequence>
<proteinExistence type="predicted"/>
<name>A0A383B275_9ZZZZ</name>
<feature type="non-terminal residue" evidence="2">
    <location>
        <position position="248"/>
    </location>
</feature>